<proteinExistence type="predicted"/>
<dbReference type="Gene3D" id="2.60.40.10">
    <property type="entry name" value="Immunoglobulins"/>
    <property type="match status" value="1"/>
</dbReference>
<keyword evidence="1" id="KW-0732">Signal</keyword>
<dbReference type="RefSeq" id="WP_377116357.1">
    <property type="nucleotide sequence ID" value="NZ_JBHTHZ010000013.1"/>
</dbReference>
<accession>A0ABW3AVC6</accession>
<sequence>MRSIVTMLSLLLSISVSGQITVNFIPELNGRNMEGLLGFQLINQNTAVRAQVTITVNERRAGTVLRVRTPEFTVTSGSTYLSANIARSSTVQFSQDKIGNLIARSRTFPQGDYDYCFTVKIAGSDLPPDDQCFSYTLEPFADMSLIEPFNGESICEKRPLMTWQPLLPVVPGASYQLVLAEVKRGQSPTEALNYNLPVINQRNLYAPMLPYPSIAPELVSSKKYAWQVTAYKDQTILSRSDVWQFTLNCPDSLQKPVDTVSAYRDVEDLARGNLYVAKGYLRFALTNPYGEQAMNYTVHPVSEPSKKMRGLGKISLNTGDNYIIIDLAANGRFRAGKYYILEIRLPNGTVRNLRFLYEDIKD</sequence>
<evidence type="ECO:0000256" key="1">
    <source>
        <dbReference type="SAM" id="SignalP"/>
    </source>
</evidence>
<keyword evidence="3" id="KW-1185">Reference proteome</keyword>
<gene>
    <name evidence="2" type="ORF">ACFQZX_13965</name>
</gene>
<dbReference type="EMBL" id="JBHTHZ010000013">
    <property type="protein sequence ID" value="MFD0794728.1"/>
    <property type="molecule type" value="Genomic_DNA"/>
</dbReference>
<name>A0ABW3AVC6_9SPHI</name>
<organism evidence="2 3">
    <name type="scientific">Mucilaginibacter litoreus</name>
    <dbReference type="NCBI Taxonomy" id="1048221"/>
    <lineage>
        <taxon>Bacteria</taxon>
        <taxon>Pseudomonadati</taxon>
        <taxon>Bacteroidota</taxon>
        <taxon>Sphingobacteriia</taxon>
        <taxon>Sphingobacteriales</taxon>
        <taxon>Sphingobacteriaceae</taxon>
        <taxon>Mucilaginibacter</taxon>
    </lineage>
</organism>
<evidence type="ECO:0000313" key="3">
    <source>
        <dbReference type="Proteomes" id="UP001597010"/>
    </source>
</evidence>
<reference evidence="3" key="1">
    <citation type="journal article" date="2019" name="Int. J. Syst. Evol. Microbiol.">
        <title>The Global Catalogue of Microorganisms (GCM) 10K type strain sequencing project: providing services to taxonomists for standard genome sequencing and annotation.</title>
        <authorList>
            <consortium name="The Broad Institute Genomics Platform"/>
            <consortium name="The Broad Institute Genome Sequencing Center for Infectious Disease"/>
            <person name="Wu L."/>
            <person name="Ma J."/>
        </authorList>
    </citation>
    <scope>NUCLEOTIDE SEQUENCE [LARGE SCALE GENOMIC DNA]</scope>
    <source>
        <strain evidence="3">CCUG 61484</strain>
    </source>
</reference>
<evidence type="ECO:0000313" key="2">
    <source>
        <dbReference type="EMBL" id="MFD0794728.1"/>
    </source>
</evidence>
<feature type="signal peptide" evidence="1">
    <location>
        <begin position="1"/>
        <end position="18"/>
    </location>
</feature>
<comment type="caution">
    <text evidence="2">The sequence shown here is derived from an EMBL/GenBank/DDBJ whole genome shotgun (WGS) entry which is preliminary data.</text>
</comment>
<dbReference type="InterPro" id="IPR013783">
    <property type="entry name" value="Ig-like_fold"/>
</dbReference>
<dbReference type="Proteomes" id="UP001597010">
    <property type="component" value="Unassembled WGS sequence"/>
</dbReference>
<feature type="chain" id="PRO_5047541004" evidence="1">
    <location>
        <begin position="19"/>
        <end position="362"/>
    </location>
</feature>
<protein>
    <submittedName>
        <fullName evidence="2">DUF928 domain-containing protein</fullName>
    </submittedName>
</protein>